<name>A0A816QA15_BRANA</name>
<organism evidence="1">
    <name type="scientific">Brassica napus</name>
    <name type="common">Rape</name>
    <dbReference type="NCBI Taxonomy" id="3708"/>
    <lineage>
        <taxon>Eukaryota</taxon>
        <taxon>Viridiplantae</taxon>
        <taxon>Streptophyta</taxon>
        <taxon>Embryophyta</taxon>
        <taxon>Tracheophyta</taxon>
        <taxon>Spermatophyta</taxon>
        <taxon>Magnoliopsida</taxon>
        <taxon>eudicotyledons</taxon>
        <taxon>Gunneridae</taxon>
        <taxon>Pentapetalae</taxon>
        <taxon>rosids</taxon>
        <taxon>malvids</taxon>
        <taxon>Brassicales</taxon>
        <taxon>Brassicaceae</taxon>
        <taxon>Brassiceae</taxon>
        <taxon>Brassica</taxon>
    </lineage>
</organism>
<dbReference type="EMBL" id="HG994370">
    <property type="protein sequence ID" value="CAF2057907.1"/>
    <property type="molecule type" value="Genomic_DNA"/>
</dbReference>
<sequence length="107" mass="11810">METLSPPPLKLDYQFLDTHLQESNNLNRKSLSSYSSHATPLHSVSKSTCTSLILIHCCYPSGSLLEDPRSLPVPVAVFVAGLVIRWACRLPSSSDSDRESEDVLLHC</sequence>
<gene>
    <name evidence="1" type="ORF">DARMORV10_C06P18940.1</name>
</gene>
<protein>
    <submittedName>
        <fullName evidence="1">(rape) hypothetical protein</fullName>
    </submittedName>
</protein>
<reference evidence="1" key="1">
    <citation type="submission" date="2021-01" db="EMBL/GenBank/DDBJ databases">
        <authorList>
            <consortium name="Genoscope - CEA"/>
            <person name="William W."/>
        </authorList>
    </citation>
    <scope>NUCLEOTIDE SEQUENCE</scope>
</reference>
<evidence type="ECO:0000313" key="1">
    <source>
        <dbReference type="EMBL" id="CAF2057907.1"/>
    </source>
</evidence>
<proteinExistence type="predicted"/>
<accession>A0A816QA15</accession>
<dbReference type="AlphaFoldDB" id="A0A816QA15"/>
<dbReference type="Proteomes" id="UP001295469">
    <property type="component" value="Chromosome C06"/>
</dbReference>